<proteinExistence type="predicted"/>
<accession>A0A9E6MH10</accession>
<keyword evidence="3" id="KW-1185">Reference proteome</keyword>
<dbReference type="Proteomes" id="UP000595296">
    <property type="component" value="Chromosome"/>
</dbReference>
<sequence>MFSNYKPKLHNLQKLGSMVGNYDNELWTVFPQLTEEQKKCFELLEKAYVDARYDKNYKITKEQLLYLIDRIEKLKQITEKICLEKINGI</sequence>
<evidence type="ECO:0000313" key="2">
    <source>
        <dbReference type="EMBL" id="QQV74641.1"/>
    </source>
</evidence>
<feature type="domain" description="HEPN" evidence="1">
    <location>
        <begin position="1"/>
        <end position="81"/>
    </location>
</feature>
<gene>
    <name evidence="2" type="ORF">H6P87_00177</name>
</gene>
<reference evidence="2 3" key="1">
    <citation type="journal article" date="2021" name="Int. J. Syst. Evol. Microbiol.">
        <title>Characterization of a novel transitional group Rickettsia species (Rickettsia tillamookensis sp. nov.) from the western black-legged tick, Ixodes pacificus.</title>
        <authorList>
            <person name="Gauthier D.T."/>
            <person name="Karpathy S.E."/>
            <person name="Grizzard S.L."/>
            <person name="Batra D."/>
            <person name="Rowe L.A."/>
            <person name="Paddock C.D."/>
        </authorList>
    </citation>
    <scope>NUCLEOTIDE SEQUENCE [LARGE SCALE GENOMIC DNA]</scope>
    <source>
        <strain evidence="2 3">Tillamook 23</strain>
    </source>
</reference>
<name>A0A9E6MH10_9RICK</name>
<dbReference type="Gene3D" id="1.20.120.330">
    <property type="entry name" value="Nucleotidyltransferases domain 2"/>
    <property type="match status" value="1"/>
</dbReference>
<organism evidence="2 3">
    <name type="scientific">Rickettsia tillamookensis</name>
    <dbReference type="NCBI Taxonomy" id="2761623"/>
    <lineage>
        <taxon>Bacteria</taxon>
        <taxon>Pseudomonadati</taxon>
        <taxon>Pseudomonadota</taxon>
        <taxon>Alphaproteobacteria</taxon>
        <taxon>Rickettsiales</taxon>
        <taxon>Rickettsiaceae</taxon>
        <taxon>Rickettsieae</taxon>
        <taxon>Rickettsia</taxon>
        <taxon>spotted fever group</taxon>
    </lineage>
</organism>
<evidence type="ECO:0000259" key="1">
    <source>
        <dbReference type="PROSITE" id="PS50910"/>
    </source>
</evidence>
<protein>
    <recommendedName>
        <fullName evidence="1">HEPN domain-containing protein</fullName>
    </recommendedName>
</protein>
<evidence type="ECO:0000313" key="3">
    <source>
        <dbReference type="Proteomes" id="UP000595296"/>
    </source>
</evidence>
<dbReference type="InterPro" id="IPR007842">
    <property type="entry name" value="HEPN_dom"/>
</dbReference>
<dbReference type="PROSITE" id="PS50910">
    <property type="entry name" value="HEPN"/>
    <property type="match status" value="1"/>
</dbReference>
<dbReference type="Pfam" id="PF05168">
    <property type="entry name" value="HEPN"/>
    <property type="match status" value="1"/>
</dbReference>
<dbReference type="EMBL" id="CP060138">
    <property type="protein sequence ID" value="QQV74641.1"/>
    <property type="molecule type" value="Genomic_DNA"/>
</dbReference>